<evidence type="ECO:0000259" key="4">
    <source>
        <dbReference type="PROSITE" id="PS50949"/>
    </source>
</evidence>
<dbReference type="PANTHER" id="PTHR43537:SF5">
    <property type="entry name" value="UXU OPERON TRANSCRIPTIONAL REGULATOR"/>
    <property type="match status" value="1"/>
</dbReference>
<feature type="domain" description="HTH gntR-type" evidence="4">
    <location>
        <begin position="4"/>
        <end position="72"/>
    </location>
</feature>
<keyword evidence="3" id="KW-0804">Transcription</keyword>
<dbReference type="InterPro" id="IPR008920">
    <property type="entry name" value="TF_FadR/GntR_C"/>
</dbReference>
<comment type="caution">
    <text evidence="5">The sequence shown here is derived from an EMBL/GenBank/DDBJ whole genome shotgun (WGS) entry which is preliminary data.</text>
</comment>
<reference evidence="5" key="1">
    <citation type="submission" date="2019-08" db="EMBL/GenBank/DDBJ databases">
        <authorList>
            <person name="Kucharzyk K."/>
            <person name="Murdoch R.W."/>
            <person name="Higgins S."/>
            <person name="Loffler F."/>
        </authorList>
    </citation>
    <scope>NUCLEOTIDE SEQUENCE</scope>
</reference>
<dbReference type="InterPro" id="IPR036388">
    <property type="entry name" value="WH-like_DNA-bd_sf"/>
</dbReference>
<dbReference type="AlphaFoldDB" id="A0A644VUH9"/>
<evidence type="ECO:0000256" key="3">
    <source>
        <dbReference type="ARBA" id="ARBA00023163"/>
    </source>
</evidence>
<dbReference type="InterPro" id="IPR000524">
    <property type="entry name" value="Tscrpt_reg_HTH_GntR"/>
</dbReference>
<dbReference type="PRINTS" id="PR00035">
    <property type="entry name" value="HTHGNTR"/>
</dbReference>
<proteinExistence type="predicted"/>
<organism evidence="5">
    <name type="scientific">bioreactor metagenome</name>
    <dbReference type="NCBI Taxonomy" id="1076179"/>
    <lineage>
        <taxon>unclassified sequences</taxon>
        <taxon>metagenomes</taxon>
        <taxon>ecological metagenomes</taxon>
    </lineage>
</organism>
<dbReference type="SUPFAM" id="SSF46785">
    <property type="entry name" value="Winged helix' DNA-binding domain"/>
    <property type="match status" value="1"/>
</dbReference>
<sequence>MKQEGLKKSFVHDMQQKIFSGELQIGQQLPPERELASQLDVSRSLVNTGIIELENQGFVRIMPRQGTVVADYKRNGTLQVLVALMSCDTAIIDYPLFCNLVDFRVLIECECARLASVHGTMNDFDTLLTLLHCVERASKPLDAVEPLVRFHYVLTQISGNAVYAMTYKSFESVVKRLVTQHLTIAPDLPKTVRLHEALLAALTAHDPEKSAQCMRLCLLQGMNAIKKLYKP</sequence>
<dbReference type="Pfam" id="PF07729">
    <property type="entry name" value="FCD"/>
    <property type="match status" value="1"/>
</dbReference>
<dbReference type="Pfam" id="PF00392">
    <property type="entry name" value="GntR"/>
    <property type="match status" value="1"/>
</dbReference>
<dbReference type="CDD" id="cd07377">
    <property type="entry name" value="WHTH_GntR"/>
    <property type="match status" value="1"/>
</dbReference>
<dbReference type="Gene3D" id="1.10.10.10">
    <property type="entry name" value="Winged helix-like DNA-binding domain superfamily/Winged helix DNA-binding domain"/>
    <property type="match status" value="1"/>
</dbReference>
<evidence type="ECO:0000256" key="2">
    <source>
        <dbReference type="ARBA" id="ARBA00023125"/>
    </source>
</evidence>
<name>A0A644VUH9_9ZZZZ</name>
<dbReference type="SMART" id="SM00345">
    <property type="entry name" value="HTH_GNTR"/>
    <property type="match status" value="1"/>
</dbReference>
<gene>
    <name evidence="5" type="primary">nanR_3</name>
    <name evidence="5" type="ORF">SDC9_40171</name>
</gene>
<dbReference type="PROSITE" id="PS50949">
    <property type="entry name" value="HTH_GNTR"/>
    <property type="match status" value="1"/>
</dbReference>
<dbReference type="SUPFAM" id="SSF48008">
    <property type="entry name" value="GntR ligand-binding domain-like"/>
    <property type="match status" value="1"/>
</dbReference>
<keyword evidence="2" id="KW-0238">DNA-binding</keyword>
<evidence type="ECO:0000256" key="1">
    <source>
        <dbReference type="ARBA" id="ARBA00023015"/>
    </source>
</evidence>
<dbReference type="EMBL" id="VSSQ01000412">
    <property type="protein sequence ID" value="MPL94023.1"/>
    <property type="molecule type" value="Genomic_DNA"/>
</dbReference>
<keyword evidence="1" id="KW-0805">Transcription regulation</keyword>
<dbReference type="GO" id="GO:0003677">
    <property type="term" value="F:DNA binding"/>
    <property type="evidence" value="ECO:0007669"/>
    <property type="project" value="UniProtKB-KW"/>
</dbReference>
<dbReference type="InterPro" id="IPR011711">
    <property type="entry name" value="GntR_C"/>
</dbReference>
<dbReference type="Gene3D" id="1.20.120.530">
    <property type="entry name" value="GntR ligand-binding domain-like"/>
    <property type="match status" value="1"/>
</dbReference>
<accession>A0A644VUH9</accession>
<protein>
    <submittedName>
        <fullName evidence="5">Transcriptional regulator NanR</fullName>
    </submittedName>
</protein>
<dbReference type="PANTHER" id="PTHR43537">
    <property type="entry name" value="TRANSCRIPTIONAL REGULATOR, GNTR FAMILY"/>
    <property type="match status" value="1"/>
</dbReference>
<dbReference type="GO" id="GO:0003700">
    <property type="term" value="F:DNA-binding transcription factor activity"/>
    <property type="evidence" value="ECO:0007669"/>
    <property type="project" value="InterPro"/>
</dbReference>
<dbReference type="SMART" id="SM00895">
    <property type="entry name" value="FCD"/>
    <property type="match status" value="1"/>
</dbReference>
<evidence type="ECO:0000313" key="5">
    <source>
        <dbReference type="EMBL" id="MPL94023.1"/>
    </source>
</evidence>
<dbReference type="InterPro" id="IPR036390">
    <property type="entry name" value="WH_DNA-bd_sf"/>
</dbReference>